<gene>
    <name evidence="7" type="ORF">C0Q70_21064</name>
</gene>
<proteinExistence type="predicted"/>
<dbReference type="InterPro" id="IPR008983">
    <property type="entry name" value="Tumour_necrosis_fac-like_dom"/>
</dbReference>
<evidence type="ECO:0000256" key="5">
    <source>
        <dbReference type="SAM" id="SignalP"/>
    </source>
</evidence>
<name>A0A2T7NBI0_POMCA</name>
<dbReference type="PRINTS" id="PR00007">
    <property type="entry name" value="COMPLEMNTC1Q"/>
</dbReference>
<dbReference type="EMBL" id="PZQS01000014">
    <property type="protein sequence ID" value="PVD18515.1"/>
    <property type="molecule type" value="Genomic_DNA"/>
</dbReference>
<evidence type="ECO:0000256" key="4">
    <source>
        <dbReference type="SAM" id="Coils"/>
    </source>
</evidence>
<dbReference type="PANTHER" id="PTHR22923">
    <property type="entry name" value="CEREBELLIN-RELATED"/>
    <property type="match status" value="1"/>
</dbReference>
<dbReference type="SMART" id="SM00110">
    <property type="entry name" value="C1Q"/>
    <property type="match status" value="1"/>
</dbReference>
<organism evidence="7 8">
    <name type="scientific">Pomacea canaliculata</name>
    <name type="common">Golden apple snail</name>
    <dbReference type="NCBI Taxonomy" id="400727"/>
    <lineage>
        <taxon>Eukaryota</taxon>
        <taxon>Metazoa</taxon>
        <taxon>Spiralia</taxon>
        <taxon>Lophotrochozoa</taxon>
        <taxon>Mollusca</taxon>
        <taxon>Gastropoda</taxon>
        <taxon>Caenogastropoda</taxon>
        <taxon>Architaenioglossa</taxon>
        <taxon>Ampullarioidea</taxon>
        <taxon>Ampullariidae</taxon>
        <taxon>Pomacea</taxon>
    </lineage>
</organism>
<dbReference type="Proteomes" id="UP000245119">
    <property type="component" value="Linkage Group LG14"/>
</dbReference>
<dbReference type="SUPFAM" id="SSF49842">
    <property type="entry name" value="TNF-like"/>
    <property type="match status" value="1"/>
</dbReference>
<dbReference type="Gene3D" id="2.60.120.40">
    <property type="match status" value="1"/>
</dbReference>
<keyword evidence="2" id="KW-0964">Secreted</keyword>
<dbReference type="InterPro" id="IPR050822">
    <property type="entry name" value="Cerebellin_Synaptic_Org"/>
</dbReference>
<keyword evidence="8" id="KW-1185">Reference proteome</keyword>
<feature type="signal peptide" evidence="5">
    <location>
        <begin position="1"/>
        <end position="20"/>
    </location>
</feature>
<protein>
    <recommendedName>
        <fullName evidence="6">C1q domain-containing protein</fullName>
    </recommendedName>
</protein>
<evidence type="ECO:0000313" key="8">
    <source>
        <dbReference type="Proteomes" id="UP000245119"/>
    </source>
</evidence>
<reference evidence="7 8" key="1">
    <citation type="submission" date="2018-04" db="EMBL/GenBank/DDBJ databases">
        <title>The genome of golden apple snail Pomacea canaliculata provides insight into stress tolerance and invasive adaptation.</title>
        <authorList>
            <person name="Liu C."/>
            <person name="Liu B."/>
            <person name="Ren Y."/>
            <person name="Zhang Y."/>
            <person name="Wang H."/>
            <person name="Li S."/>
            <person name="Jiang F."/>
            <person name="Yin L."/>
            <person name="Zhang G."/>
            <person name="Qian W."/>
            <person name="Fan W."/>
        </authorList>
    </citation>
    <scope>NUCLEOTIDE SEQUENCE [LARGE SCALE GENOMIC DNA]</scope>
    <source>
        <strain evidence="7">SZHN2017</strain>
        <tissue evidence="7">Muscle</tissue>
    </source>
</reference>
<evidence type="ECO:0000256" key="1">
    <source>
        <dbReference type="ARBA" id="ARBA00004613"/>
    </source>
</evidence>
<feature type="coiled-coil region" evidence="4">
    <location>
        <begin position="177"/>
        <end position="228"/>
    </location>
</feature>
<keyword evidence="3 5" id="KW-0732">Signal</keyword>
<evidence type="ECO:0000259" key="6">
    <source>
        <dbReference type="PROSITE" id="PS50871"/>
    </source>
</evidence>
<dbReference type="PROSITE" id="PS50871">
    <property type="entry name" value="C1Q"/>
    <property type="match status" value="1"/>
</dbReference>
<dbReference type="InterPro" id="IPR001073">
    <property type="entry name" value="C1q_dom"/>
</dbReference>
<dbReference type="AlphaFoldDB" id="A0A2T7NBI0"/>
<feature type="chain" id="PRO_5015756530" description="C1q domain-containing protein" evidence="5">
    <location>
        <begin position="21"/>
        <end position="554"/>
    </location>
</feature>
<feature type="domain" description="C1q" evidence="6">
    <location>
        <begin position="222"/>
        <end position="353"/>
    </location>
</feature>
<keyword evidence="4" id="KW-0175">Coiled coil</keyword>
<dbReference type="Pfam" id="PF00386">
    <property type="entry name" value="C1q"/>
    <property type="match status" value="1"/>
</dbReference>
<accession>A0A2T7NBI0</accession>
<comment type="caution">
    <text evidence="7">The sequence shown here is derived from an EMBL/GenBank/DDBJ whole genome shotgun (WGS) entry which is preliminary data.</text>
</comment>
<dbReference type="PANTHER" id="PTHR22923:SF62">
    <property type="entry name" value="CVP18"/>
    <property type="match status" value="1"/>
</dbReference>
<dbReference type="OrthoDB" id="6431870at2759"/>
<dbReference type="GO" id="GO:0005615">
    <property type="term" value="C:extracellular space"/>
    <property type="evidence" value="ECO:0007669"/>
    <property type="project" value="TreeGrafter"/>
</dbReference>
<evidence type="ECO:0000313" key="7">
    <source>
        <dbReference type="EMBL" id="PVD18515.1"/>
    </source>
</evidence>
<comment type="subcellular location">
    <subcellularLocation>
        <location evidence="1">Secreted</location>
    </subcellularLocation>
</comment>
<sequence length="554" mass="61864">MKSAWLLTVIIASVCREANSFQWTSNIPNKTYACENQSLILQWSFSVEPKEKLEDIKWDHDFLNGTRENIANYVNGHFAIVSDSFVGRLNYMPTGGIELTSTKVEDSGTFRSDFGWDTSSSPGGDPVFDPQTNELALRLSCGELSIPANLPVAVEWTNASVTVDEVRARLTVVEVKQRILQQENTDLKETVKLLTDENKSLNNSEKALQNELNRAKDYLEELDSKKVRFDVRLAGNPYYITGQRIRFDQVITNENNAYDVDSGIFTAPFNGTYFFVVTGAQYSDRVGGLVLGDDDTTFCRLQLPITSSISVSCQSTVYLYKGQQVSVKSEGQVYLSSPFSSFVGFSLDPDMRLDCLMIIIPLLCPEITSFQWTSDLQDGADVYACIGDSVTLPWGYTAQDGETVEDIKGNYFVTATVLRGSTFAVYNSTVSLRLSENVQVHQSEALWARQERLTVHDNNTGQLHAQLSCGGYVITGHPPLSVEWTFPSGKTQLVSTHINGTFVLSVPNPIQGGEQEMIRTEKQVLQAEVDRLREENRRFSEATSSQQKYLQGMQ</sequence>
<evidence type="ECO:0000256" key="3">
    <source>
        <dbReference type="ARBA" id="ARBA00022729"/>
    </source>
</evidence>
<evidence type="ECO:0000256" key="2">
    <source>
        <dbReference type="ARBA" id="ARBA00022525"/>
    </source>
</evidence>
<feature type="coiled-coil region" evidence="4">
    <location>
        <begin position="515"/>
        <end position="542"/>
    </location>
</feature>